<dbReference type="PANTHER" id="PTHR13935:SF106">
    <property type="entry name" value="ACHAETE-SCUTE COMPLEX PROTEIN T5-RELATED"/>
    <property type="match status" value="1"/>
</dbReference>
<dbReference type="VEuPathDB" id="VectorBase:LLOJ006702"/>
<dbReference type="GO" id="GO:0000977">
    <property type="term" value="F:RNA polymerase II transcription regulatory region sequence-specific DNA binding"/>
    <property type="evidence" value="ECO:0007669"/>
    <property type="project" value="TreeGrafter"/>
</dbReference>
<dbReference type="AlphaFoldDB" id="A0A1B0GJR1"/>
<dbReference type="InterPro" id="IPR036638">
    <property type="entry name" value="HLH_DNA-bd_sf"/>
</dbReference>
<evidence type="ECO:0000313" key="5">
    <source>
        <dbReference type="Proteomes" id="UP000092461"/>
    </source>
</evidence>
<dbReference type="GO" id="GO:0007399">
    <property type="term" value="P:nervous system development"/>
    <property type="evidence" value="ECO:0007669"/>
    <property type="project" value="UniProtKB-KW"/>
</dbReference>
<dbReference type="InterPro" id="IPR011598">
    <property type="entry name" value="bHLH_dom"/>
</dbReference>
<proteinExistence type="predicted"/>
<dbReference type="EMBL" id="AJWK01022133">
    <property type="status" value="NOT_ANNOTATED_CDS"/>
    <property type="molecule type" value="Genomic_DNA"/>
</dbReference>
<dbReference type="GO" id="GO:0090575">
    <property type="term" value="C:RNA polymerase II transcription regulator complex"/>
    <property type="evidence" value="ECO:0007669"/>
    <property type="project" value="TreeGrafter"/>
</dbReference>
<dbReference type="CDD" id="cd19744">
    <property type="entry name" value="bHLH_TS_dAS-C_like"/>
    <property type="match status" value="1"/>
</dbReference>
<keyword evidence="5" id="KW-1185">Reference proteome</keyword>
<dbReference type="GO" id="GO:0000981">
    <property type="term" value="F:DNA-binding transcription factor activity, RNA polymerase II-specific"/>
    <property type="evidence" value="ECO:0007669"/>
    <property type="project" value="TreeGrafter"/>
</dbReference>
<keyword evidence="2" id="KW-0238">DNA-binding</keyword>
<feature type="domain" description="BHLH" evidence="3">
    <location>
        <begin position="86"/>
        <end position="150"/>
    </location>
</feature>
<dbReference type="PANTHER" id="PTHR13935">
    <property type="entry name" value="ACHAETE-SCUTE TRANSCRIPTION FACTOR-RELATED"/>
    <property type="match status" value="1"/>
</dbReference>
<sequence>MATAGVTYVMTQADTVLGVKAMGESGNIKTHQKRENVIVRKKSKILPLAESNSANIVLVTNDCRPVKRIKASTEAAGKSKGLPQPLAVAKRNARERNRVKQVNNGFAALRQHIPEEVAEAFEAAGNGRGASKKLSKVETLRMAVEYIRSLERLLSLDTSSCDSDQSLSFQCDSSVVSTSPPLSDCSGVYGVNHGVKEEPEIVTYTLPDITTINGAQYIRIPGTSTYQLLVEPSYVLENEENVQPIAVIPPHLGDVVPGLGYINDPIHIVAPASVSPGAFSGQSSLSPADGVVRLRRDTGHFSPSSQPSASCDESIYIPASSYAGTLTLKAELPEDEDMLDNDVSEESMIDAIDWWDHQRPEEAT</sequence>
<evidence type="ECO:0000256" key="1">
    <source>
        <dbReference type="ARBA" id="ARBA00022902"/>
    </source>
</evidence>
<dbReference type="Gene3D" id="4.10.280.10">
    <property type="entry name" value="Helix-loop-helix DNA-binding domain"/>
    <property type="match status" value="1"/>
</dbReference>
<dbReference type="InterPro" id="IPR015660">
    <property type="entry name" value="MASH1/Ascl1a-like"/>
</dbReference>
<dbReference type="Proteomes" id="UP000092461">
    <property type="component" value="Unassembled WGS sequence"/>
</dbReference>
<name>A0A1B0GJR1_LUTLO</name>
<evidence type="ECO:0000256" key="2">
    <source>
        <dbReference type="ARBA" id="ARBA00023125"/>
    </source>
</evidence>
<protein>
    <recommendedName>
        <fullName evidence="3">BHLH domain-containing protein</fullName>
    </recommendedName>
</protein>
<dbReference type="Pfam" id="PF00010">
    <property type="entry name" value="HLH"/>
    <property type="match status" value="1"/>
</dbReference>
<evidence type="ECO:0000313" key="4">
    <source>
        <dbReference type="EnsemblMetazoa" id="LLOJ006702-PA"/>
    </source>
</evidence>
<reference evidence="4" key="1">
    <citation type="submission" date="2020-05" db="UniProtKB">
        <authorList>
            <consortium name="EnsemblMetazoa"/>
        </authorList>
    </citation>
    <scope>IDENTIFICATION</scope>
    <source>
        <strain evidence="4">Jacobina</strain>
    </source>
</reference>
<dbReference type="SMART" id="SM00353">
    <property type="entry name" value="HLH"/>
    <property type="match status" value="1"/>
</dbReference>
<evidence type="ECO:0000259" key="3">
    <source>
        <dbReference type="PROSITE" id="PS50888"/>
    </source>
</evidence>
<dbReference type="EnsemblMetazoa" id="LLOJ006702-RA">
    <property type="protein sequence ID" value="LLOJ006702-PA"/>
    <property type="gene ID" value="LLOJ006702"/>
</dbReference>
<dbReference type="GO" id="GO:0045944">
    <property type="term" value="P:positive regulation of transcription by RNA polymerase II"/>
    <property type="evidence" value="ECO:0007669"/>
    <property type="project" value="TreeGrafter"/>
</dbReference>
<dbReference type="PROSITE" id="PS50888">
    <property type="entry name" value="BHLH"/>
    <property type="match status" value="1"/>
</dbReference>
<dbReference type="EMBL" id="AJWK01022134">
    <property type="status" value="NOT_ANNOTATED_CDS"/>
    <property type="molecule type" value="Genomic_DNA"/>
</dbReference>
<accession>A0A1B0GJR1</accession>
<dbReference type="GO" id="GO:0046983">
    <property type="term" value="F:protein dimerization activity"/>
    <property type="evidence" value="ECO:0007669"/>
    <property type="project" value="InterPro"/>
</dbReference>
<keyword evidence="1" id="KW-0524">Neurogenesis</keyword>
<dbReference type="SUPFAM" id="SSF47459">
    <property type="entry name" value="HLH, helix-loop-helix DNA-binding domain"/>
    <property type="match status" value="1"/>
</dbReference>
<organism evidence="4 5">
    <name type="scientific">Lutzomyia longipalpis</name>
    <name type="common">Sand fly</name>
    <dbReference type="NCBI Taxonomy" id="7200"/>
    <lineage>
        <taxon>Eukaryota</taxon>
        <taxon>Metazoa</taxon>
        <taxon>Ecdysozoa</taxon>
        <taxon>Arthropoda</taxon>
        <taxon>Hexapoda</taxon>
        <taxon>Insecta</taxon>
        <taxon>Pterygota</taxon>
        <taxon>Neoptera</taxon>
        <taxon>Endopterygota</taxon>
        <taxon>Diptera</taxon>
        <taxon>Nematocera</taxon>
        <taxon>Psychodoidea</taxon>
        <taxon>Psychodidae</taxon>
        <taxon>Lutzomyia</taxon>
        <taxon>Lutzomyia</taxon>
    </lineage>
</organism>